<feature type="active site" description="Proton acceptor" evidence="5">
    <location>
        <position position="309"/>
    </location>
</feature>
<dbReference type="PANTHER" id="PTHR43712:SF5">
    <property type="entry name" value="O-METHYLTRANSFERASE ASQN-RELATED"/>
    <property type="match status" value="1"/>
</dbReference>
<dbReference type="PIRSF" id="PIRSF005739">
    <property type="entry name" value="O-mtase"/>
    <property type="match status" value="1"/>
</dbReference>
<accession>A0A8H3XNN1</accession>
<dbReference type="GO" id="GO:0008171">
    <property type="term" value="F:O-methyltransferase activity"/>
    <property type="evidence" value="ECO:0007669"/>
    <property type="project" value="InterPro"/>
</dbReference>
<proteinExistence type="inferred from homology"/>
<dbReference type="PROSITE" id="PS51683">
    <property type="entry name" value="SAM_OMT_II"/>
    <property type="match status" value="1"/>
</dbReference>
<evidence type="ECO:0000256" key="5">
    <source>
        <dbReference type="PIRSR" id="PIRSR005739-1"/>
    </source>
</evidence>
<dbReference type="GO" id="GO:0032259">
    <property type="term" value="P:methylation"/>
    <property type="evidence" value="ECO:0007669"/>
    <property type="project" value="UniProtKB-KW"/>
</dbReference>
<evidence type="ECO:0000256" key="2">
    <source>
        <dbReference type="ARBA" id="ARBA00022679"/>
    </source>
</evidence>
<dbReference type="GO" id="GO:0044550">
    <property type="term" value="P:secondary metabolite biosynthetic process"/>
    <property type="evidence" value="ECO:0007669"/>
    <property type="project" value="UniProtKB-ARBA"/>
</dbReference>
<dbReference type="Gene3D" id="1.10.10.10">
    <property type="entry name" value="Winged helix-like DNA-binding domain superfamily/Winged helix DNA-binding domain"/>
    <property type="match status" value="1"/>
</dbReference>
<dbReference type="SUPFAM" id="SSF46785">
    <property type="entry name" value="Winged helix' DNA-binding domain"/>
    <property type="match status" value="1"/>
</dbReference>
<dbReference type="Pfam" id="PF08100">
    <property type="entry name" value="Dimerisation"/>
    <property type="match status" value="1"/>
</dbReference>
<dbReference type="GO" id="GO:0046983">
    <property type="term" value="F:protein dimerization activity"/>
    <property type="evidence" value="ECO:0007669"/>
    <property type="project" value="InterPro"/>
</dbReference>
<evidence type="ECO:0000256" key="3">
    <source>
        <dbReference type="ARBA" id="ARBA00022691"/>
    </source>
</evidence>
<dbReference type="InterPro" id="IPR016461">
    <property type="entry name" value="COMT-like"/>
</dbReference>
<protein>
    <submittedName>
        <fullName evidence="8">Sterigmatocystin 8-O-methyltransferase</fullName>
    </submittedName>
</protein>
<name>A0A8H3XNN1_9EURO</name>
<dbReference type="Proteomes" id="UP000465221">
    <property type="component" value="Unassembled WGS sequence"/>
</dbReference>
<dbReference type="InterPro" id="IPR029063">
    <property type="entry name" value="SAM-dependent_MTases_sf"/>
</dbReference>
<evidence type="ECO:0000256" key="4">
    <source>
        <dbReference type="ARBA" id="ARBA00038277"/>
    </source>
</evidence>
<feature type="domain" description="O-methyltransferase dimerisation" evidence="7">
    <location>
        <begin position="75"/>
        <end position="139"/>
    </location>
</feature>
<keyword evidence="1 8" id="KW-0489">Methyltransferase</keyword>
<dbReference type="EMBL" id="BLKC01000123">
    <property type="protein sequence ID" value="GFF55318.1"/>
    <property type="molecule type" value="Genomic_DNA"/>
</dbReference>
<dbReference type="Pfam" id="PF00891">
    <property type="entry name" value="Methyltransf_2"/>
    <property type="match status" value="1"/>
</dbReference>
<dbReference type="Gene3D" id="3.40.50.150">
    <property type="entry name" value="Vaccinia Virus protein VP39"/>
    <property type="match status" value="1"/>
</dbReference>
<evidence type="ECO:0000259" key="6">
    <source>
        <dbReference type="Pfam" id="PF00891"/>
    </source>
</evidence>
<keyword evidence="2 8" id="KW-0808">Transferase</keyword>
<comment type="similarity">
    <text evidence="4">Belongs to the class I-like SAM-binding methyltransferase superfamily. Cation-independent O-methyltransferase family.</text>
</comment>
<gene>
    <name evidence="8" type="ORF">IFM46972_10236</name>
</gene>
<evidence type="ECO:0000259" key="7">
    <source>
        <dbReference type="Pfam" id="PF08100"/>
    </source>
</evidence>
<dbReference type="InterPro" id="IPR001077">
    <property type="entry name" value="COMT_C"/>
</dbReference>
<feature type="domain" description="O-methyltransferase C-terminal" evidence="6">
    <location>
        <begin position="175"/>
        <end position="386"/>
    </location>
</feature>
<dbReference type="InterPro" id="IPR012967">
    <property type="entry name" value="COMT_dimerisation"/>
</dbReference>
<keyword evidence="3" id="KW-0949">S-adenosyl-L-methionine</keyword>
<dbReference type="InterPro" id="IPR036390">
    <property type="entry name" value="WH_DNA-bd_sf"/>
</dbReference>
<dbReference type="InterPro" id="IPR036388">
    <property type="entry name" value="WH-like_DNA-bd_sf"/>
</dbReference>
<evidence type="ECO:0000256" key="1">
    <source>
        <dbReference type="ARBA" id="ARBA00022603"/>
    </source>
</evidence>
<sequence length="412" mass="45647">MSVTKSQILEQVRQIQTIAQSMVETWDDNKTTDSSAEWSTAVLQLQQAAEELISLTASPRSVVRTLQLAHYDLVAYQVALEFDLFTAIPADGELSLAQVAEKAGIDEDRVARVLRLLALHGMFQETQEDTFAHTPLSRFISENESIRAALGIQMDEMYQAASSTADAIRKNPRTQDVNTSPFATRFGVSIYDFYTKYKSKADRFGRGMMGASSLEDEGLISLRDCYNWAAFAGGKIVDVGGGMGHVSIFLANAQHFPGLSFVVQDILVPPGIDTEDNKLADNVEFQQHDFFQPQPVTDARAYLLKHALHNHSDEDCVKVLAALVPALEAAGPKAVLLINEGVLPDYGQAMSRDQHLTLRRGDMCMMVTLSAKERTRKQFQNLLRAADPRFKIHNVYGNAVTRLIEVYLSGSK</sequence>
<comment type="caution">
    <text evidence="8">The sequence shown here is derived from an EMBL/GenBank/DDBJ whole genome shotgun (WGS) entry which is preliminary data.</text>
</comment>
<evidence type="ECO:0000313" key="9">
    <source>
        <dbReference type="Proteomes" id="UP000465221"/>
    </source>
</evidence>
<organism evidence="8 9">
    <name type="scientific">Aspergillus udagawae</name>
    <dbReference type="NCBI Taxonomy" id="91492"/>
    <lineage>
        <taxon>Eukaryota</taxon>
        <taxon>Fungi</taxon>
        <taxon>Dikarya</taxon>
        <taxon>Ascomycota</taxon>
        <taxon>Pezizomycotina</taxon>
        <taxon>Eurotiomycetes</taxon>
        <taxon>Eurotiomycetidae</taxon>
        <taxon>Eurotiales</taxon>
        <taxon>Aspergillaceae</taxon>
        <taxon>Aspergillus</taxon>
        <taxon>Aspergillus subgen. Fumigati</taxon>
    </lineage>
</organism>
<dbReference type="AlphaFoldDB" id="A0A8H3XNN1"/>
<dbReference type="PANTHER" id="PTHR43712">
    <property type="entry name" value="PUTATIVE (AFU_ORTHOLOGUE AFUA_4G14580)-RELATED"/>
    <property type="match status" value="1"/>
</dbReference>
<evidence type="ECO:0000313" key="8">
    <source>
        <dbReference type="EMBL" id="GFF55318.1"/>
    </source>
</evidence>
<reference evidence="8 9" key="1">
    <citation type="submission" date="2020-01" db="EMBL/GenBank/DDBJ databases">
        <title>Draft genome sequence of Aspergillus udagawae IFM 46972.</title>
        <authorList>
            <person name="Takahashi H."/>
            <person name="Yaguchi T."/>
        </authorList>
    </citation>
    <scope>NUCLEOTIDE SEQUENCE [LARGE SCALE GENOMIC DNA]</scope>
    <source>
        <strain evidence="8 9">IFM 46972</strain>
    </source>
</reference>
<dbReference type="SUPFAM" id="SSF53335">
    <property type="entry name" value="S-adenosyl-L-methionine-dependent methyltransferases"/>
    <property type="match status" value="1"/>
</dbReference>